<dbReference type="AlphaFoldDB" id="A0A9X1I3B1"/>
<dbReference type="RefSeq" id="WP_226543721.1">
    <property type="nucleotide sequence ID" value="NZ_JAJAPW010000004.1"/>
</dbReference>
<feature type="signal peptide" evidence="1">
    <location>
        <begin position="1"/>
        <end position="27"/>
    </location>
</feature>
<proteinExistence type="predicted"/>
<protein>
    <recommendedName>
        <fullName evidence="4">DUF4738 domain-containing protein</fullName>
    </recommendedName>
</protein>
<evidence type="ECO:0000313" key="2">
    <source>
        <dbReference type="EMBL" id="MCB4799209.1"/>
    </source>
</evidence>
<dbReference type="Proteomes" id="UP001139199">
    <property type="component" value="Unassembled WGS sequence"/>
</dbReference>
<sequence>MKRLFFFKLIFLLGVLCLLACGGQKQISDNSIPITENPKLLFINYTLEAQEENTKKIQLINKKITDGLLKTQSHKFISEPNIDDIKCVQLDKNNKAIHVDYIKNPLIKFTETSNESLEFSRQKHILKKASVSLKLQLHPEAHYLRLLVITDNKKSTTELITTKLDQK</sequence>
<feature type="chain" id="PRO_5040871784" description="DUF4738 domain-containing protein" evidence="1">
    <location>
        <begin position="28"/>
        <end position="167"/>
    </location>
</feature>
<keyword evidence="1" id="KW-0732">Signal</keyword>
<gene>
    <name evidence="2" type="ORF">LG649_10150</name>
</gene>
<keyword evidence="3" id="KW-1185">Reference proteome</keyword>
<evidence type="ECO:0000256" key="1">
    <source>
        <dbReference type="SAM" id="SignalP"/>
    </source>
</evidence>
<name>A0A9X1I3B1_9FLAO</name>
<evidence type="ECO:0008006" key="4">
    <source>
        <dbReference type="Google" id="ProtNLM"/>
    </source>
</evidence>
<reference evidence="2" key="1">
    <citation type="submission" date="2021-10" db="EMBL/GenBank/DDBJ databases">
        <title>Tamlana sargassums sp. nov., and Tamlana laminarinivorans sp. nov., two new bacteria isolated from the brown alga.</title>
        <authorList>
            <person name="Li J."/>
        </authorList>
    </citation>
    <scope>NUCLEOTIDE SEQUENCE</scope>
    <source>
        <strain evidence="2">PT2-4</strain>
    </source>
</reference>
<dbReference type="EMBL" id="JAJAPW010000004">
    <property type="protein sequence ID" value="MCB4799209.1"/>
    <property type="molecule type" value="Genomic_DNA"/>
</dbReference>
<evidence type="ECO:0000313" key="3">
    <source>
        <dbReference type="Proteomes" id="UP001139199"/>
    </source>
</evidence>
<accession>A0A9X1I3B1</accession>
<organism evidence="2 3">
    <name type="scientific">Neotamlana laminarinivorans</name>
    <dbReference type="NCBI Taxonomy" id="2883124"/>
    <lineage>
        <taxon>Bacteria</taxon>
        <taxon>Pseudomonadati</taxon>
        <taxon>Bacteroidota</taxon>
        <taxon>Flavobacteriia</taxon>
        <taxon>Flavobacteriales</taxon>
        <taxon>Flavobacteriaceae</taxon>
        <taxon>Neotamlana</taxon>
    </lineage>
</organism>
<comment type="caution">
    <text evidence="2">The sequence shown here is derived from an EMBL/GenBank/DDBJ whole genome shotgun (WGS) entry which is preliminary data.</text>
</comment>